<dbReference type="AlphaFoldDB" id="A0A7V8J5H9"/>
<dbReference type="EMBL" id="WOWR01000005">
    <property type="protein sequence ID" value="KAF0255724.1"/>
    <property type="molecule type" value="Genomic_DNA"/>
</dbReference>
<reference evidence="1 2" key="1">
    <citation type="submission" date="2019-12" db="EMBL/GenBank/DDBJ databases">
        <authorList>
            <person name="Woiski C."/>
        </authorList>
    </citation>
    <scope>NUCLEOTIDE SEQUENCE [LARGE SCALE GENOMIC DNA]</scope>
    <source>
        <strain evidence="1 2">BOE100</strain>
    </source>
</reference>
<dbReference type="Proteomes" id="UP000442695">
    <property type="component" value="Unassembled WGS sequence"/>
</dbReference>
<name>A0A7V8J5H9_PSEPU</name>
<evidence type="ECO:0000313" key="2">
    <source>
        <dbReference type="Proteomes" id="UP000442695"/>
    </source>
</evidence>
<dbReference type="RefSeq" id="WP_156858617.1">
    <property type="nucleotide sequence ID" value="NZ_WOWR01000005.1"/>
</dbReference>
<gene>
    <name evidence="1" type="ORF">GN299_06435</name>
</gene>
<evidence type="ECO:0000313" key="1">
    <source>
        <dbReference type="EMBL" id="KAF0255724.1"/>
    </source>
</evidence>
<accession>A0A7V8J5H9</accession>
<comment type="caution">
    <text evidence="1">The sequence shown here is derived from an EMBL/GenBank/DDBJ whole genome shotgun (WGS) entry which is preliminary data.</text>
</comment>
<sequence>MMTLQNHEQTNEAISRLQIAAAYDDTAEVIVRVDDLRQLLAAVAQGKGCDADSLDTNDGVPSDKEDMIAELEHQNLALAQSLGECIVAAGIIQEDAALTGPQLLMFARDLKEHVTCFGQSQAAYNAVISYILANPCESPLEFLRCWNEGDFDALRNEWPEASEDIYLADPLNPKFQG</sequence>
<organism evidence="1 2">
    <name type="scientific">Pseudomonas putida</name>
    <name type="common">Arthrobacter siderocapsulatus</name>
    <dbReference type="NCBI Taxonomy" id="303"/>
    <lineage>
        <taxon>Bacteria</taxon>
        <taxon>Pseudomonadati</taxon>
        <taxon>Pseudomonadota</taxon>
        <taxon>Gammaproteobacteria</taxon>
        <taxon>Pseudomonadales</taxon>
        <taxon>Pseudomonadaceae</taxon>
        <taxon>Pseudomonas</taxon>
    </lineage>
</organism>
<proteinExistence type="predicted"/>
<protein>
    <submittedName>
        <fullName evidence="1">Uncharacterized protein</fullName>
    </submittedName>
</protein>